<name>A0ACC2P1A5_9HYME</name>
<dbReference type="EMBL" id="CM056742">
    <property type="protein sequence ID" value="KAJ8677365.1"/>
    <property type="molecule type" value="Genomic_DNA"/>
</dbReference>
<sequence>MPGSMDLPSEQRDEHLALNTDKCVLFREVLTDIQGVDRLGEHLVGYASFLDPEDQHADRIRHLIDTGAACYIGWPKDETPVTSHTRKMKKRLKDKDFEYRMVQLCKYGDKRNLAQKCKVNFFVLKWLYAS</sequence>
<evidence type="ECO:0000313" key="1">
    <source>
        <dbReference type="EMBL" id="KAJ8677365.1"/>
    </source>
</evidence>
<evidence type="ECO:0000313" key="2">
    <source>
        <dbReference type="Proteomes" id="UP001239111"/>
    </source>
</evidence>
<reference evidence="1" key="1">
    <citation type="submission" date="2023-04" db="EMBL/GenBank/DDBJ databases">
        <title>A chromosome-level genome assembly of the parasitoid wasp Eretmocerus hayati.</title>
        <authorList>
            <person name="Zhong Y."/>
            <person name="Liu S."/>
            <person name="Liu Y."/>
        </authorList>
    </citation>
    <scope>NUCLEOTIDE SEQUENCE</scope>
    <source>
        <strain evidence="1">ZJU_SS_LIU_2023</strain>
    </source>
</reference>
<protein>
    <submittedName>
        <fullName evidence="1">Uncharacterized protein</fullName>
    </submittedName>
</protein>
<accession>A0ACC2P1A5</accession>
<keyword evidence="2" id="KW-1185">Reference proteome</keyword>
<dbReference type="Proteomes" id="UP001239111">
    <property type="component" value="Chromosome 2"/>
</dbReference>
<proteinExistence type="predicted"/>
<organism evidence="1 2">
    <name type="scientific">Eretmocerus hayati</name>
    <dbReference type="NCBI Taxonomy" id="131215"/>
    <lineage>
        <taxon>Eukaryota</taxon>
        <taxon>Metazoa</taxon>
        <taxon>Ecdysozoa</taxon>
        <taxon>Arthropoda</taxon>
        <taxon>Hexapoda</taxon>
        <taxon>Insecta</taxon>
        <taxon>Pterygota</taxon>
        <taxon>Neoptera</taxon>
        <taxon>Endopterygota</taxon>
        <taxon>Hymenoptera</taxon>
        <taxon>Apocrita</taxon>
        <taxon>Proctotrupomorpha</taxon>
        <taxon>Chalcidoidea</taxon>
        <taxon>Aphelinidae</taxon>
        <taxon>Aphelininae</taxon>
        <taxon>Eretmocerus</taxon>
    </lineage>
</organism>
<gene>
    <name evidence="1" type="ORF">QAD02_013152</name>
</gene>
<comment type="caution">
    <text evidence="1">The sequence shown here is derived from an EMBL/GenBank/DDBJ whole genome shotgun (WGS) entry which is preliminary data.</text>
</comment>